<reference evidence="1" key="1">
    <citation type="submission" date="2013-04" db="EMBL/GenBank/DDBJ databases">
        <title>The genome sequencing project of 58 acetic acid bacteria.</title>
        <authorList>
            <person name="Okamoto-Kainuma A."/>
            <person name="Ishikawa M."/>
            <person name="Umino S."/>
            <person name="Koizumi Y."/>
            <person name="Shiwa Y."/>
            <person name="Yoshikawa H."/>
            <person name="Matsutani M."/>
            <person name="Matsushita K."/>
        </authorList>
    </citation>
    <scope>NUCLEOTIDE SEQUENCE</scope>
    <source>
        <strain evidence="1">DSM 14337</strain>
    </source>
</reference>
<gene>
    <name evidence="1" type="ORF">AA14337_1550</name>
</gene>
<keyword evidence="2" id="KW-1185">Reference proteome</keyword>
<sequence>MKLFHGTDPQTATKLNNGCVDITLGGGEFGRGFYMGTSKRLAKRRGYHASHRISGTANSAMRMRNNTFFIEVDETKYKKFLSNNDLTLTASQRMFGKIKRKKMWNNSIGAHDCIRGFIVGNPRYYCAKQWKFQTLNSQSYLNFHKIPDCFDGHGII</sequence>
<comment type="caution">
    <text evidence="1">The sequence shown here is derived from an EMBL/GenBank/DDBJ whole genome shotgun (WGS) entry which is preliminary data.</text>
</comment>
<dbReference type="RefSeq" id="WP_156476821.1">
    <property type="nucleotide sequence ID" value="NZ_BAPF01000022.1"/>
</dbReference>
<evidence type="ECO:0000313" key="2">
    <source>
        <dbReference type="Proteomes" id="UP001065047"/>
    </source>
</evidence>
<dbReference type="GeneID" id="47230168"/>
<evidence type="ECO:0008006" key="3">
    <source>
        <dbReference type="Google" id="ProtNLM"/>
    </source>
</evidence>
<proteinExistence type="predicted"/>
<dbReference type="Proteomes" id="UP001065047">
    <property type="component" value="Unassembled WGS sequence"/>
</dbReference>
<organism evidence="1 2">
    <name type="scientific">Acetobacter malorum DSM 14337</name>
    <dbReference type="NCBI Taxonomy" id="1307910"/>
    <lineage>
        <taxon>Bacteria</taxon>
        <taxon>Pseudomonadati</taxon>
        <taxon>Pseudomonadota</taxon>
        <taxon>Alphaproteobacteria</taxon>
        <taxon>Acetobacterales</taxon>
        <taxon>Acetobacteraceae</taxon>
        <taxon>Acetobacter</taxon>
    </lineage>
</organism>
<accession>A0ABQ0PSM2</accession>
<dbReference type="EMBL" id="BAPF01000022">
    <property type="protein sequence ID" value="GBQ79828.1"/>
    <property type="molecule type" value="Genomic_DNA"/>
</dbReference>
<name>A0ABQ0PSM2_9PROT</name>
<evidence type="ECO:0000313" key="1">
    <source>
        <dbReference type="EMBL" id="GBQ79828.1"/>
    </source>
</evidence>
<protein>
    <recommendedName>
        <fullName evidence="3">DUF3990 domain-containing protein</fullName>
    </recommendedName>
</protein>